<keyword evidence="2" id="KW-0238">DNA-binding</keyword>
<dbReference type="InterPro" id="IPR009057">
    <property type="entry name" value="Homeodomain-like_sf"/>
</dbReference>
<keyword evidence="1" id="KW-0805">Transcription regulation</keyword>
<dbReference type="PANTHER" id="PTHR43280:SF32">
    <property type="entry name" value="TRANSCRIPTIONAL REGULATORY PROTEIN"/>
    <property type="match status" value="1"/>
</dbReference>
<evidence type="ECO:0000313" key="5">
    <source>
        <dbReference type="EMBL" id="MCD8741020.1"/>
    </source>
</evidence>
<gene>
    <name evidence="5" type="ORF">LT679_10440</name>
</gene>
<dbReference type="SUPFAM" id="SSF51215">
    <property type="entry name" value="Regulatory protein AraC"/>
    <property type="match status" value="1"/>
</dbReference>
<dbReference type="EMBL" id="JAJPWV010000003">
    <property type="protein sequence ID" value="MCD8741020.1"/>
    <property type="molecule type" value="Genomic_DNA"/>
</dbReference>
<accession>A0ABS8U4I6</accession>
<protein>
    <submittedName>
        <fullName evidence="5">AraC family transcriptional regulator</fullName>
    </submittedName>
</protein>
<sequence>MKKERINLIELSATPLGVLIAPMCASFMQTDAASEIFNAHRHDYYSLFLLDRGSITYEVDVQYVKMATGSLLIIRPGQVHRLLSLSDISGWVMSFDSKLIDQLAAAALERESPSISLITLKDEDISFVKDLLNSLWKVTQQTPQVDFQPQLLQALLNAVCYHVVNLCRQSLLVTEPSNSRQAQIAAQFSALVKSHNIKNKRPAGYAAMMNLSVSYLNDVVKAATGYSATYIIQQQVMGEAQRLLRYSTKSVKEIAFVLGYQDHRYFIRLFGKVCGMSPVAYRKTDHKSDYANRGTQFNADQLIIHEK</sequence>
<feature type="domain" description="HTH araC/xylS-type" evidence="4">
    <location>
        <begin position="186"/>
        <end position="284"/>
    </location>
</feature>
<dbReference type="RefSeq" id="WP_232177489.1">
    <property type="nucleotide sequence ID" value="NZ_JAJPWV010000003.1"/>
</dbReference>
<comment type="caution">
    <text evidence="5">The sequence shown here is derived from an EMBL/GenBank/DDBJ whole genome shotgun (WGS) entry which is preliminary data.</text>
</comment>
<dbReference type="InterPro" id="IPR037923">
    <property type="entry name" value="HTH-like"/>
</dbReference>
<keyword evidence="3" id="KW-0804">Transcription</keyword>
<proteinExistence type="predicted"/>
<dbReference type="Proteomes" id="UP001199919">
    <property type="component" value="Unassembled WGS sequence"/>
</dbReference>
<name>A0ABS8U4I6_9SPHI</name>
<dbReference type="Gene3D" id="1.10.10.60">
    <property type="entry name" value="Homeodomain-like"/>
    <property type="match status" value="1"/>
</dbReference>
<dbReference type="Pfam" id="PF12833">
    <property type="entry name" value="HTH_18"/>
    <property type="match status" value="1"/>
</dbReference>
<dbReference type="InterPro" id="IPR003313">
    <property type="entry name" value="AraC-bd"/>
</dbReference>
<dbReference type="SUPFAM" id="SSF46689">
    <property type="entry name" value="Homeodomain-like"/>
    <property type="match status" value="1"/>
</dbReference>
<dbReference type="InterPro" id="IPR018060">
    <property type="entry name" value="HTH_AraC"/>
</dbReference>
<keyword evidence="6" id="KW-1185">Reference proteome</keyword>
<reference evidence="5 6" key="1">
    <citation type="submission" date="2021-12" db="EMBL/GenBank/DDBJ databases">
        <title>Mucilaginibacter roseus genome.</title>
        <authorList>
            <person name="Ferreira J.R."/>
            <person name="Newman J.D."/>
        </authorList>
    </citation>
    <scope>NUCLEOTIDE SEQUENCE [LARGE SCALE GENOMIC DNA]</scope>
    <source>
        <strain evidence="5 6">LMG 28454</strain>
    </source>
</reference>
<evidence type="ECO:0000259" key="4">
    <source>
        <dbReference type="PROSITE" id="PS01124"/>
    </source>
</evidence>
<dbReference type="Gene3D" id="2.60.120.10">
    <property type="entry name" value="Jelly Rolls"/>
    <property type="match status" value="1"/>
</dbReference>
<evidence type="ECO:0000313" key="6">
    <source>
        <dbReference type="Proteomes" id="UP001199919"/>
    </source>
</evidence>
<dbReference type="PROSITE" id="PS01124">
    <property type="entry name" value="HTH_ARAC_FAMILY_2"/>
    <property type="match status" value="1"/>
</dbReference>
<evidence type="ECO:0000256" key="1">
    <source>
        <dbReference type="ARBA" id="ARBA00023015"/>
    </source>
</evidence>
<dbReference type="PANTHER" id="PTHR43280">
    <property type="entry name" value="ARAC-FAMILY TRANSCRIPTIONAL REGULATOR"/>
    <property type="match status" value="1"/>
</dbReference>
<dbReference type="SMART" id="SM00342">
    <property type="entry name" value="HTH_ARAC"/>
    <property type="match status" value="1"/>
</dbReference>
<evidence type="ECO:0000256" key="3">
    <source>
        <dbReference type="ARBA" id="ARBA00023163"/>
    </source>
</evidence>
<dbReference type="Pfam" id="PF02311">
    <property type="entry name" value="AraC_binding"/>
    <property type="match status" value="1"/>
</dbReference>
<evidence type="ECO:0000256" key="2">
    <source>
        <dbReference type="ARBA" id="ARBA00023125"/>
    </source>
</evidence>
<organism evidence="5 6">
    <name type="scientific">Mucilaginibacter roseus</name>
    <dbReference type="NCBI Taxonomy" id="1528868"/>
    <lineage>
        <taxon>Bacteria</taxon>
        <taxon>Pseudomonadati</taxon>
        <taxon>Bacteroidota</taxon>
        <taxon>Sphingobacteriia</taxon>
        <taxon>Sphingobacteriales</taxon>
        <taxon>Sphingobacteriaceae</taxon>
        <taxon>Mucilaginibacter</taxon>
    </lineage>
</organism>
<dbReference type="InterPro" id="IPR014710">
    <property type="entry name" value="RmlC-like_jellyroll"/>
</dbReference>